<feature type="repeat" description="RCC1" evidence="2">
    <location>
        <begin position="265"/>
        <end position="319"/>
    </location>
</feature>
<dbReference type="Pfam" id="PF25390">
    <property type="entry name" value="WD40_RLD"/>
    <property type="match status" value="1"/>
</dbReference>
<evidence type="ECO:0000313" key="5">
    <source>
        <dbReference type="EMBL" id="OQR95791.1"/>
    </source>
</evidence>
<proteinExistence type="predicted"/>
<protein>
    <submittedName>
        <fullName evidence="5">Regulator of chromosome condensation (RCC1)</fullName>
    </submittedName>
</protein>
<keyword evidence="6" id="KW-1185">Reference proteome</keyword>
<dbReference type="PROSITE" id="PS00626">
    <property type="entry name" value="RCC1_2"/>
    <property type="match status" value="2"/>
</dbReference>
<feature type="domain" description="RCC1-like" evidence="4">
    <location>
        <begin position="129"/>
        <end position="393"/>
    </location>
</feature>
<evidence type="ECO:0000256" key="3">
    <source>
        <dbReference type="SAM" id="MobiDB-lite"/>
    </source>
</evidence>
<dbReference type="InterPro" id="IPR009091">
    <property type="entry name" value="RCC1/BLIP-II"/>
</dbReference>
<dbReference type="PROSITE" id="PS50012">
    <property type="entry name" value="RCC1_3"/>
    <property type="match status" value="6"/>
</dbReference>
<evidence type="ECO:0000313" key="6">
    <source>
        <dbReference type="Proteomes" id="UP000243217"/>
    </source>
</evidence>
<dbReference type="AlphaFoldDB" id="A0A1V9ZD05"/>
<evidence type="ECO:0000256" key="2">
    <source>
        <dbReference type="PROSITE-ProRule" id="PRU00235"/>
    </source>
</evidence>
<name>A0A1V9ZD05_9STRA</name>
<dbReference type="Proteomes" id="UP000243217">
    <property type="component" value="Unassembled WGS sequence"/>
</dbReference>
<dbReference type="PANTHER" id="PTHR22870:SF408">
    <property type="entry name" value="OS09G0560450 PROTEIN"/>
    <property type="match status" value="1"/>
</dbReference>
<comment type="caution">
    <text evidence="5">The sequence shown here is derived from an EMBL/GenBank/DDBJ whole genome shotgun (WGS) entry which is preliminary data.</text>
</comment>
<dbReference type="OrthoDB" id="10256179at2759"/>
<organism evidence="5 6">
    <name type="scientific">Thraustotheca clavata</name>
    <dbReference type="NCBI Taxonomy" id="74557"/>
    <lineage>
        <taxon>Eukaryota</taxon>
        <taxon>Sar</taxon>
        <taxon>Stramenopiles</taxon>
        <taxon>Oomycota</taxon>
        <taxon>Saprolegniomycetes</taxon>
        <taxon>Saprolegniales</taxon>
        <taxon>Achlyaceae</taxon>
        <taxon>Thraustotheca</taxon>
    </lineage>
</organism>
<dbReference type="InterPro" id="IPR058923">
    <property type="entry name" value="RCC1-like_dom"/>
</dbReference>
<feature type="repeat" description="RCC1" evidence="2">
    <location>
        <begin position="320"/>
        <end position="372"/>
    </location>
</feature>
<dbReference type="InterPro" id="IPR051210">
    <property type="entry name" value="Ub_ligase/GEF_domain"/>
</dbReference>
<evidence type="ECO:0000256" key="1">
    <source>
        <dbReference type="ARBA" id="ARBA00022737"/>
    </source>
</evidence>
<feature type="repeat" description="RCC1" evidence="2">
    <location>
        <begin position="373"/>
        <end position="432"/>
    </location>
</feature>
<dbReference type="EMBL" id="JNBS01002033">
    <property type="protein sequence ID" value="OQR95791.1"/>
    <property type="molecule type" value="Genomic_DNA"/>
</dbReference>
<dbReference type="Gene3D" id="2.130.10.30">
    <property type="entry name" value="Regulator of chromosome condensation 1/beta-lactamase-inhibitor protein II"/>
    <property type="match status" value="3"/>
</dbReference>
<gene>
    <name evidence="5" type="ORF">THRCLA_07571</name>
</gene>
<dbReference type="STRING" id="74557.A0A1V9ZD05"/>
<dbReference type="PRINTS" id="PR00633">
    <property type="entry name" value="RCCNDNSATION"/>
</dbReference>
<feature type="repeat" description="RCC1" evidence="2">
    <location>
        <begin position="433"/>
        <end position="484"/>
    </location>
</feature>
<evidence type="ECO:0000259" key="4">
    <source>
        <dbReference type="Pfam" id="PF25390"/>
    </source>
</evidence>
<keyword evidence="1" id="KW-0677">Repeat</keyword>
<reference evidence="5 6" key="1">
    <citation type="journal article" date="2014" name="Genome Biol. Evol.">
        <title>The secreted proteins of Achlya hypogyna and Thraustotheca clavata identify the ancestral oomycete secretome and reveal gene acquisitions by horizontal gene transfer.</title>
        <authorList>
            <person name="Misner I."/>
            <person name="Blouin N."/>
            <person name="Leonard G."/>
            <person name="Richards T.A."/>
            <person name="Lane C.E."/>
        </authorList>
    </citation>
    <scope>NUCLEOTIDE SEQUENCE [LARGE SCALE GENOMIC DNA]</scope>
    <source>
        <strain evidence="5 6">ATCC 34112</strain>
    </source>
</reference>
<dbReference type="Pfam" id="PF00415">
    <property type="entry name" value="RCC1"/>
    <property type="match status" value="2"/>
</dbReference>
<accession>A0A1V9ZD05</accession>
<feature type="repeat" description="RCC1" evidence="2">
    <location>
        <begin position="485"/>
        <end position="537"/>
    </location>
</feature>
<feature type="region of interest" description="Disordered" evidence="3">
    <location>
        <begin position="600"/>
        <end position="620"/>
    </location>
</feature>
<dbReference type="SUPFAM" id="SSF50985">
    <property type="entry name" value="RCC1/BLIP-II"/>
    <property type="match status" value="2"/>
</dbReference>
<dbReference type="PANTHER" id="PTHR22870">
    <property type="entry name" value="REGULATOR OF CHROMOSOME CONDENSATION"/>
    <property type="match status" value="1"/>
</dbReference>
<sequence>MKETRQYEPEHDKGSQVTVQLSTRSLLVVEGGASCFYSTHFKGKYKPKHPVVITPWTTSSKIKIYPSMLLFQPDNAHKPQFFRVTALENNAPDGAEQIIEHKANSIDPSFSGSGVNFEPKSILVCTTRNDGKYAFSAGDSQCGELGQGPNTFSYTFKEIPLIHFIESSDYKVSNVKSMQKNLLSKVASGTHHTHIVDGNGQIFSFGNSEHGQLGPSSWFCQSLREMKATNKPVPVTNFNSTNCFQVIINGLACGGEHSIAFSQDDDVFTWGNNDFFQLGTHQGESTIPRTLLLPMRCKVAQLTTKVACGAMHSVLLMAEGVVLTWGYGKSGALGHGPNRTNITSPTRVESLASVNIFHVSCGDMHTAVVSGSGDLYTAGWCEYGRLGRNVSNDCSPMFEKARYSTYYYVDLKQRKCTYVACGGAHTMLLTDDHKVFAFGANQYGQLGVGDCRDKLLPTQIIFFQGISICNIQLGQNHSLAITDDNVLYAWGNGEQGQCGVGDYPQIYTLPSLVKSLIGCKVVQVAAGSAFSIALTMFTPEYVQFQHQENKELAKHAKSFILEDINRRERVRHIIRSKQLNREGRHQFDCKLLLNRQRNYRGNSVNDSKKVPPPQNSLLATTSHTTSLQRALRSAVATQRPRSSIPCCMGRTIGTSSTQKSVQSTLPKAKASWIITKQSALHRCPTNNLLRPNTPPPPYPR</sequence>
<feature type="repeat" description="RCC1" evidence="2">
    <location>
        <begin position="200"/>
        <end position="264"/>
    </location>
</feature>
<dbReference type="InterPro" id="IPR000408">
    <property type="entry name" value="Reg_chr_condens"/>
</dbReference>